<proteinExistence type="predicted"/>
<name>A0ABS7YPQ9_9VIBR</name>
<feature type="domain" description="HTH araC/xylS-type" evidence="4">
    <location>
        <begin position="287"/>
        <end position="385"/>
    </location>
</feature>
<dbReference type="PANTHER" id="PTHR30146:SF24">
    <property type="entry name" value="XYLOSE OPERON REGULATORY PROTEIN"/>
    <property type="match status" value="1"/>
</dbReference>
<reference evidence="6" key="1">
    <citation type="submission" date="2023-07" db="EMBL/GenBank/DDBJ databases">
        <title>Molecular identification of indigenous halophilic bacteria isolated from red sea cost, biodegradation of synthetic dyes and assessment of degraded metabolite toxicity.</title>
        <authorList>
            <person name="Chaieb K."/>
            <person name="Altayb H.N."/>
        </authorList>
    </citation>
    <scope>NUCLEOTIDE SEQUENCE [LARGE SCALE GENOMIC DNA]</scope>
    <source>
        <strain evidence="6">K20</strain>
    </source>
</reference>
<accession>A0ABS7YPQ9</accession>
<dbReference type="EMBL" id="JAIWIU010000058">
    <property type="protein sequence ID" value="MCA2016429.1"/>
    <property type="molecule type" value="Genomic_DNA"/>
</dbReference>
<keyword evidence="6" id="KW-1185">Reference proteome</keyword>
<evidence type="ECO:0000313" key="6">
    <source>
        <dbReference type="Proteomes" id="UP001199044"/>
    </source>
</evidence>
<dbReference type="Gene3D" id="3.40.50.2300">
    <property type="match status" value="2"/>
</dbReference>
<dbReference type="Proteomes" id="UP001199044">
    <property type="component" value="Unassembled WGS sequence"/>
</dbReference>
<dbReference type="RefSeq" id="WP_225250464.1">
    <property type="nucleotide sequence ID" value="NZ_JAIWIU010000058.1"/>
</dbReference>
<dbReference type="Pfam" id="PF22177">
    <property type="entry name" value="PBP1_XylR"/>
    <property type="match status" value="1"/>
</dbReference>
<dbReference type="Gene3D" id="1.10.10.60">
    <property type="entry name" value="Homeodomain-like"/>
    <property type="match status" value="1"/>
</dbReference>
<comment type="caution">
    <text evidence="5">The sequence shown here is derived from an EMBL/GenBank/DDBJ whole genome shotgun (WGS) entry which is preliminary data.</text>
</comment>
<evidence type="ECO:0000313" key="5">
    <source>
        <dbReference type="EMBL" id="MCA2016429.1"/>
    </source>
</evidence>
<keyword evidence="1" id="KW-0805">Transcription regulation</keyword>
<dbReference type="InterPro" id="IPR028082">
    <property type="entry name" value="Peripla_BP_I"/>
</dbReference>
<dbReference type="SUPFAM" id="SSF46689">
    <property type="entry name" value="Homeodomain-like"/>
    <property type="match status" value="1"/>
</dbReference>
<protein>
    <submittedName>
        <fullName evidence="5">DNA-binding transcriptional regulator</fullName>
    </submittedName>
</protein>
<dbReference type="SUPFAM" id="SSF53822">
    <property type="entry name" value="Periplasmic binding protein-like I"/>
    <property type="match status" value="1"/>
</dbReference>
<sequence>MKKQNKVAILLNANKAYDRGLISGIGEYIQSSFCRWDVYIEEDFYSDNKSINLTKYDGIIADYDNPETPHYLSQTESIIVGIGSSYHNDDDYPSIPYVATDNSKIIQQAYEHLKDKGLLHFGYYGFPVCEHWRWSVEREKAFVELIEKEGMQYSIYRGLAPLNCHWEAAAEGLASWLKSLTEPTGIIVATDARARQLLQVIDELGIPIPEHLAVVGIDNEEVTRYLSRIPLSSVEQGVRMMGYQAAQMLDTLLNGEPLEHDRVIVPPEKVHARLSSDYRSVTDPDVIRAQHYIRLNACKGLKVEQVLDYLHVSRSHLDNKFKQALGYSIHHEIHTNKLNKALELLNHTKLSIAEISTASGYPTVQYMYAIFKKEFNRTPNSFREE</sequence>
<organism evidence="5 6">
    <name type="scientific">Vibrio tritonius</name>
    <dbReference type="NCBI Taxonomy" id="1435069"/>
    <lineage>
        <taxon>Bacteria</taxon>
        <taxon>Pseudomonadati</taxon>
        <taxon>Pseudomonadota</taxon>
        <taxon>Gammaproteobacteria</taxon>
        <taxon>Vibrionales</taxon>
        <taxon>Vibrionaceae</taxon>
        <taxon>Vibrio</taxon>
    </lineage>
</organism>
<evidence type="ECO:0000256" key="1">
    <source>
        <dbReference type="ARBA" id="ARBA00023015"/>
    </source>
</evidence>
<dbReference type="PROSITE" id="PS01124">
    <property type="entry name" value="HTH_ARAC_FAMILY_2"/>
    <property type="match status" value="1"/>
</dbReference>
<evidence type="ECO:0000259" key="4">
    <source>
        <dbReference type="PROSITE" id="PS01124"/>
    </source>
</evidence>
<dbReference type="SMART" id="SM00342">
    <property type="entry name" value="HTH_ARAC"/>
    <property type="match status" value="1"/>
</dbReference>
<dbReference type="GO" id="GO:0003677">
    <property type="term" value="F:DNA binding"/>
    <property type="evidence" value="ECO:0007669"/>
    <property type="project" value="UniProtKB-KW"/>
</dbReference>
<dbReference type="CDD" id="cd01543">
    <property type="entry name" value="PBP1_XylR"/>
    <property type="match status" value="1"/>
</dbReference>
<dbReference type="PANTHER" id="PTHR30146">
    <property type="entry name" value="LACI-RELATED TRANSCRIPTIONAL REPRESSOR"/>
    <property type="match status" value="1"/>
</dbReference>
<dbReference type="Pfam" id="PF12833">
    <property type="entry name" value="HTH_18"/>
    <property type="match status" value="1"/>
</dbReference>
<evidence type="ECO:0000256" key="2">
    <source>
        <dbReference type="ARBA" id="ARBA00023125"/>
    </source>
</evidence>
<keyword evidence="3" id="KW-0804">Transcription</keyword>
<dbReference type="InterPro" id="IPR018060">
    <property type="entry name" value="HTH_AraC"/>
</dbReference>
<dbReference type="InterPro" id="IPR009057">
    <property type="entry name" value="Homeodomain-like_sf"/>
</dbReference>
<keyword evidence="2 5" id="KW-0238">DNA-binding</keyword>
<gene>
    <name evidence="5" type="ORF">LDJ79_09925</name>
</gene>
<dbReference type="InterPro" id="IPR054031">
    <property type="entry name" value="XylR_PBP1"/>
</dbReference>
<dbReference type="InterPro" id="IPR046335">
    <property type="entry name" value="LacI/GalR-like_sensor"/>
</dbReference>
<dbReference type="Pfam" id="PF13377">
    <property type="entry name" value="Peripla_BP_3"/>
    <property type="match status" value="1"/>
</dbReference>
<evidence type="ECO:0000256" key="3">
    <source>
        <dbReference type="ARBA" id="ARBA00023163"/>
    </source>
</evidence>